<evidence type="ECO:0000256" key="3">
    <source>
        <dbReference type="SAM" id="SignalP"/>
    </source>
</evidence>
<dbReference type="GO" id="GO:0005975">
    <property type="term" value="P:carbohydrate metabolic process"/>
    <property type="evidence" value="ECO:0007669"/>
    <property type="project" value="InterPro"/>
</dbReference>
<dbReference type="NCBIfam" id="TIGR04183">
    <property type="entry name" value="Por_Secre_tail"/>
    <property type="match status" value="1"/>
</dbReference>
<dbReference type="GO" id="GO:0004553">
    <property type="term" value="F:hydrolase activity, hydrolyzing O-glycosyl compounds"/>
    <property type="evidence" value="ECO:0007669"/>
    <property type="project" value="InterPro"/>
</dbReference>
<comment type="caution">
    <text evidence="5">The sequence shown here is derived from an EMBL/GenBank/DDBJ whole genome shotgun (WGS) entry which is preliminary data.</text>
</comment>
<feature type="domain" description="Glycosyl hydrolase family 13 catalytic" evidence="4">
    <location>
        <begin position="387"/>
        <end position="773"/>
    </location>
</feature>
<sequence>MKYFYTLMMAFLLPYLAIAQQTVSYSVNPPTFNETESITVTFTLNETNFGVATSHALYLWAWSVDSNNTSADSPTNGTWTASNAANKLTHVSSSGSTGTYTFTMNTVKSFYGNRPNPLSKIGFLVKTINGSVQSQDINLNVGKFQFNLTNPVAGSTNVVNSGTVINITGNSSQPANYVVKANGNPVYTSSSASTSLNFPYTVTQDANMEVVATGASDGTVVTKTFTVSLATPVQTATIPAYMKQGISYDPADPTKVGLALYAPGKAFVNVIGSFNNWTVSANYLMKRDTTNPNLYWIEITGLTPQQIYTFQYRTADGIKVADPYSPLVLSPYDDPYINQNAMVYPNLPAYPAGQSFEVSVIQTAKPAYPWVVTNFNKPAKENLIVYELLVRDFTTQKTWQSLIDKISYLKSLKINAIELMPVMEFDGNNSWGYNTGFHYALDKAYGTPEKFKEFIDLCHQNGIAVILDIAFNHATGRSPIERMWMVDPDGDGFGDPAADNPYFNQVAKHSYSVFNDFNHSKAETKYYVDRVIEHWIKEYKVDGFRWDLTKGFTQNCTAGDDACTNAYQQDRVNILRGYADKQWSYDPTSYIIFEHLGTDSEEGQWANYRVGEGKGVMMWDKHTNAYNQNTMGFAASSNFNRVDFEAHGFSERRAMSYGESHDEERIMYKNINFGASTAGYDTRDLNNALQRQKAYGAVFLTVPGPKMIWQFAELGFDKSIYTCEDGVTVNTESDAIPGDCKLSPKPTAFGLGYDTDAARKSVYDTWAKMLELRLSNEVFNTKTFTIESGNLMPRIFIWNNNATSALKNVVILANFTLTAQNIVPDFPYTGSWVNLMDNTSVPVSSTTAPITIEPGGFRIFGNASALATDETGAVKNAVSLTLTQNPVTNGTANLRYTNAKNGTVAIYDLSGALVKTVKISKDNGDEAISINGLKTGMYLIQLKSDKGVAVTKMMVK</sequence>
<feature type="signal peptide" evidence="3">
    <location>
        <begin position="1"/>
        <end position="19"/>
    </location>
</feature>
<dbReference type="SMART" id="SM00642">
    <property type="entry name" value="Aamy"/>
    <property type="match status" value="1"/>
</dbReference>
<dbReference type="Pfam" id="PF00128">
    <property type="entry name" value="Alpha-amylase"/>
    <property type="match status" value="2"/>
</dbReference>
<organism evidence="5 6">
    <name type="scientific">Kaistella haifensis DSM 19056</name>
    <dbReference type="NCBI Taxonomy" id="1450526"/>
    <lineage>
        <taxon>Bacteria</taxon>
        <taxon>Pseudomonadati</taxon>
        <taxon>Bacteroidota</taxon>
        <taxon>Flavobacteriia</taxon>
        <taxon>Flavobacteriales</taxon>
        <taxon>Weeksellaceae</taxon>
        <taxon>Chryseobacterium group</taxon>
        <taxon>Kaistella</taxon>
    </lineage>
</organism>
<evidence type="ECO:0000313" key="5">
    <source>
        <dbReference type="EMBL" id="OWK98919.1"/>
    </source>
</evidence>
<feature type="chain" id="PRO_5013100211" evidence="3">
    <location>
        <begin position="20"/>
        <end position="956"/>
    </location>
</feature>
<keyword evidence="2" id="KW-0119">Carbohydrate metabolism</keyword>
<dbReference type="CDD" id="cd11350">
    <property type="entry name" value="AmyAc_4"/>
    <property type="match status" value="1"/>
</dbReference>
<dbReference type="SUPFAM" id="SSF51445">
    <property type="entry name" value="(Trans)glycosidases"/>
    <property type="match status" value="1"/>
</dbReference>
<dbReference type="Gene3D" id="3.20.20.80">
    <property type="entry name" value="Glycosidases"/>
    <property type="match status" value="1"/>
</dbReference>
<dbReference type="InterPro" id="IPR004193">
    <property type="entry name" value="Glyco_hydro_13_N"/>
</dbReference>
<evidence type="ECO:0000256" key="2">
    <source>
        <dbReference type="ARBA" id="ARBA00023277"/>
    </source>
</evidence>
<proteinExistence type="predicted"/>
<gene>
    <name evidence="5" type="ORF">AP75_03455</name>
</gene>
<keyword evidence="6" id="KW-1185">Reference proteome</keyword>
<reference evidence="5 6" key="1">
    <citation type="submission" date="2014-01" db="EMBL/GenBank/DDBJ databases">
        <authorList>
            <consortium name="Genome Consortium for Active Teaching"/>
            <person name="Sontag T.C."/>
            <person name="Newman J.D."/>
        </authorList>
    </citation>
    <scope>NUCLEOTIDE SEQUENCE [LARGE SCALE GENOMIC DNA]</scope>
    <source>
        <strain evidence="5 6">DSM 19056</strain>
    </source>
</reference>
<dbReference type="InterPro" id="IPR014756">
    <property type="entry name" value="Ig_E-set"/>
</dbReference>
<dbReference type="SUPFAM" id="SSF81296">
    <property type="entry name" value="E set domains"/>
    <property type="match status" value="1"/>
</dbReference>
<dbReference type="Pfam" id="PF18962">
    <property type="entry name" value="Por_Secre_tail"/>
    <property type="match status" value="1"/>
</dbReference>
<dbReference type="EMBL" id="JASZ02000004">
    <property type="protein sequence ID" value="OWK98919.1"/>
    <property type="molecule type" value="Genomic_DNA"/>
</dbReference>
<dbReference type="InterPro" id="IPR017853">
    <property type="entry name" value="GH"/>
</dbReference>
<dbReference type="Proteomes" id="UP000197587">
    <property type="component" value="Unassembled WGS sequence"/>
</dbReference>
<reference evidence="5 6" key="2">
    <citation type="submission" date="2017-05" db="EMBL/GenBank/DDBJ databases">
        <title>Genome of Chryseobacterium haifense.</title>
        <authorList>
            <person name="Newman J.D."/>
        </authorList>
    </citation>
    <scope>NUCLEOTIDE SEQUENCE [LARGE SCALE GENOMIC DNA]</scope>
    <source>
        <strain evidence="5 6">DSM 19056</strain>
    </source>
</reference>
<name>A0A246BC20_9FLAO</name>
<evidence type="ECO:0000259" key="4">
    <source>
        <dbReference type="SMART" id="SM00642"/>
    </source>
</evidence>
<protein>
    <submittedName>
        <fullName evidence="5">Alpha-amylase</fullName>
    </submittedName>
</protein>
<dbReference type="AlphaFoldDB" id="A0A246BC20"/>
<dbReference type="RefSeq" id="WP_088263597.1">
    <property type="nucleotide sequence ID" value="NZ_JASZ02000004.1"/>
</dbReference>
<keyword evidence="1 3" id="KW-0732">Signal</keyword>
<dbReference type="InterPro" id="IPR006047">
    <property type="entry name" value="GH13_cat_dom"/>
</dbReference>
<accession>A0A246BC20</accession>
<dbReference type="PANTHER" id="PTHR43651">
    <property type="entry name" value="1,4-ALPHA-GLUCAN-BRANCHING ENZYME"/>
    <property type="match status" value="1"/>
</dbReference>
<dbReference type="Gene3D" id="2.60.40.10">
    <property type="entry name" value="Immunoglobulins"/>
    <property type="match status" value="1"/>
</dbReference>
<dbReference type="InterPro" id="IPR013783">
    <property type="entry name" value="Ig-like_fold"/>
</dbReference>
<evidence type="ECO:0000313" key="6">
    <source>
        <dbReference type="Proteomes" id="UP000197587"/>
    </source>
</evidence>
<dbReference type="InterPro" id="IPR026444">
    <property type="entry name" value="Secre_tail"/>
</dbReference>
<evidence type="ECO:0000256" key="1">
    <source>
        <dbReference type="ARBA" id="ARBA00022729"/>
    </source>
</evidence>
<dbReference type="Pfam" id="PF02922">
    <property type="entry name" value="CBM_48"/>
    <property type="match status" value="1"/>
</dbReference>